<feature type="transmembrane region" description="Helical" evidence="6">
    <location>
        <begin position="137"/>
        <end position="159"/>
    </location>
</feature>
<dbReference type="InterPro" id="IPR036259">
    <property type="entry name" value="MFS_trans_sf"/>
</dbReference>
<dbReference type="AlphaFoldDB" id="A0A852YAS1"/>
<keyword evidence="4 6" id="KW-1133">Transmembrane helix</keyword>
<comment type="caution">
    <text evidence="8">The sequence shown here is derived from an EMBL/GenBank/DDBJ whole genome shotgun (WGS) entry which is preliminary data.</text>
</comment>
<feature type="transmembrane region" description="Helical" evidence="6">
    <location>
        <begin position="237"/>
        <end position="258"/>
    </location>
</feature>
<sequence>MEKQVIRRVTRRIIPFLVLLYVVAYIDRSNVGFAKLTLQSELGLSNAAFFMGTGMFFIAYALFEVPSNAILTRVGARRWFSRILISWGAVTMLTSLATGELTFYLARFLLGATEAGFYAGILFYLTKWYPKRHRAWIYGLFIFANPLSFVVGNPILGALSGLDGVLGIHGWQWIFLVTGLPAVILGVVTLRFLTDSPDQAKWLPDDERSWLTEEIARDDESSPKTSSILAPLRSGRVWFFVVQFLMIVVASYGLSFWLPTVVSGFGVSDAATGWLSAIPYVCGAAALYLIPRSADRRQEYFWHIAVPLVVAGVAMALSIIVHEPALRLAFMSVAAAGILGPQAVFWSLTSRLFNSAGSGTAIATVNSVGNLGGWLGPLAIGAIVDATGAATDGLWIIAGAAVVAAALVPGVAVLVRRLDRSVAAPSSTPASTPQ</sequence>
<dbReference type="Gene3D" id="1.20.1250.20">
    <property type="entry name" value="MFS general substrate transporter like domains"/>
    <property type="match status" value="2"/>
</dbReference>
<feature type="transmembrane region" description="Helical" evidence="6">
    <location>
        <begin position="301"/>
        <end position="322"/>
    </location>
</feature>
<name>A0A852YAS1_9MICO</name>
<protein>
    <submittedName>
        <fullName evidence="8">MFS family permease</fullName>
    </submittedName>
</protein>
<dbReference type="Pfam" id="PF07690">
    <property type="entry name" value="MFS_1"/>
    <property type="match status" value="1"/>
</dbReference>
<evidence type="ECO:0000256" key="3">
    <source>
        <dbReference type="ARBA" id="ARBA00022692"/>
    </source>
</evidence>
<feature type="transmembrane region" description="Helical" evidence="6">
    <location>
        <begin position="9"/>
        <end position="26"/>
    </location>
</feature>
<comment type="subcellular location">
    <subcellularLocation>
        <location evidence="1">Cell membrane</location>
        <topology evidence="1">Multi-pass membrane protein</topology>
    </subcellularLocation>
</comment>
<dbReference type="GO" id="GO:0022857">
    <property type="term" value="F:transmembrane transporter activity"/>
    <property type="evidence" value="ECO:0007669"/>
    <property type="project" value="InterPro"/>
</dbReference>
<feature type="transmembrane region" description="Helical" evidence="6">
    <location>
        <begin position="360"/>
        <end position="383"/>
    </location>
</feature>
<dbReference type="PANTHER" id="PTHR43791">
    <property type="entry name" value="PERMEASE-RELATED"/>
    <property type="match status" value="1"/>
</dbReference>
<dbReference type="RefSeq" id="WP_179565785.1">
    <property type="nucleotide sequence ID" value="NZ_JACBZY010000001.1"/>
</dbReference>
<dbReference type="InterPro" id="IPR011701">
    <property type="entry name" value="MFS"/>
</dbReference>
<keyword evidence="9" id="KW-1185">Reference proteome</keyword>
<keyword evidence="3 6" id="KW-0812">Transmembrane</keyword>
<evidence type="ECO:0000313" key="8">
    <source>
        <dbReference type="EMBL" id="NYG98384.1"/>
    </source>
</evidence>
<feature type="transmembrane region" description="Helical" evidence="6">
    <location>
        <begin position="395"/>
        <end position="415"/>
    </location>
</feature>
<feature type="transmembrane region" description="Helical" evidence="6">
    <location>
        <begin position="104"/>
        <end position="125"/>
    </location>
</feature>
<feature type="domain" description="Major facilitator superfamily (MFS) profile" evidence="7">
    <location>
        <begin position="13"/>
        <end position="417"/>
    </location>
</feature>
<dbReference type="GO" id="GO:0005886">
    <property type="term" value="C:plasma membrane"/>
    <property type="evidence" value="ECO:0007669"/>
    <property type="project" value="UniProtKB-SubCell"/>
</dbReference>
<feature type="transmembrane region" description="Helical" evidence="6">
    <location>
        <begin position="79"/>
        <end position="98"/>
    </location>
</feature>
<feature type="transmembrane region" description="Helical" evidence="6">
    <location>
        <begin position="171"/>
        <end position="193"/>
    </location>
</feature>
<evidence type="ECO:0000259" key="7">
    <source>
        <dbReference type="PROSITE" id="PS50850"/>
    </source>
</evidence>
<feature type="transmembrane region" description="Helical" evidence="6">
    <location>
        <begin position="46"/>
        <end position="67"/>
    </location>
</feature>
<dbReference type="PROSITE" id="PS50850">
    <property type="entry name" value="MFS"/>
    <property type="match status" value="1"/>
</dbReference>
<dbReference type="SUPFAM" id="SSF103473">
    <property type="entry name" value="MFS general substrate transporter"/>
    <property type="match status" value="1"/>
</dbReference>
<evidence type="ECO:0000256" key="4">
    <source>
        <dbReference type="ARBA" id="ARBA00022989"/>
    </source>
</evidence>
<dbReference type="CDD" id="cd17319">
    <property type="entry name" value="MFS_ExuT_GudP_like"/>
    <property type="match status" value="1"/>
</dbReference>
<dbReference type="InterPro" id="IPR020846">
    <property type="entry name" value="MFS_dom"/>
</dbReference>
<dbReference type="Proteomes" id="UP000553888">
    <property type="component" value="Unassembled WGS sequence"/>
</dbReference>
<organism evidence="8 9">
    <name type="scientific">Schumannella luteola</name>
    <dbReference type="NCBI Taxonomy" id="472059"/>
    <lineage>
        <taxon>Bacteria</taxon>
        <taxon>Bacillati</taxon>
        <taxon>Actinomycetota</taxon>
        <taxon>Actinomycetes</taxon>
        <taxon>Micrococcales</taxon>
        <taxon>Microbacteriaceae</taxon>
        <taxon>Schumannella</taxon>
    </lineage>
</organism>
<proteinExistence type="predicted"/>
<evidence type="ECO:0000256" key="5">
    <source>
        <dbReference type="ARBA" id="ARBA00023136"/>
    </source>
</evidence>
<evidence type="ECO:0000256" key="1">
    <source>
        <dbReference type="ARBA" id="ARBA00004651"/>
    </source>
</evidence>
<feature type="transmembrane region" description="Helical" evidence="6">
    <location>
        <begin position="270"/>
        <end position="289"/>
    </location>
</feature>
<evidence type="ECO:0000256" key="2">
    <source>
        <dbReference type="ARBA" id="ARBA00022448"/>
    </source>
</evidence>
<accession>A0A852YAS1</accession>
<feature type="transmembrane region" description="Helical" evidence="6">
    <location>
        <begin position="328"/>
        <end position="348"/>
    </location>
</feature>
<gene>
    <name evidence="8" type="ORF">BJ979_001010</name>
</gene>
<keyword evidence="2" id="KW-0813">Transport</keyword>
<dbReference type="EMBL" id="JACBZY010000001">
    <property type="protein sequence ID" value="NYG98384.1"/>
    <property type="molecule type" value="Genomic_DNA"/>
</dbReference>
<dbReference type="PANTHER" id="PTHR43791:SF36">
    <property type="entry name" value="TRANSPORTER, PUTATIVE (AFU_ORTHOLOGUE AFUA_6G08340)-RELATED"/>
    <property type="match status" value="1"/>
</dbReference>
<evidence type="ECO:0000313" key="9">
    <source>
        <dbReference type="Proteomes" id="UP000553888"/>
    </source>
</evidence>
<reference evidence="8 9" key="1">
    <citation type="submission" date="2020-07" db="EMBL/GenBank/DDBJ databases">
        <title>Sequencing the genomes of 1000 actinobacteria strains.</title>
        <authorList>
            <person name="Klenk H.-P."/>
        </authorList>
    </citation>
    <scope>NUCLEOTIDE SEQUENCE [LARGE SCALE GENOMIC DNA]</scope>
    <source>
        <strain evidence="8 9">DSM 23141</strain>
    </source>
</reference>
<dbReference type="FunFam" id="1.20.1250.20:FF:000018">
    <property type="entry name" value="MFS transporter permease"/>
    <property type="match status" value="1"/>
</dbReference>
<evidence type="ECO:0000256" key="6">
    <source>
        <dbReference type="SAM" id="Phobius"/>
    </source>
</evidence>
<keyword evidence="5 6" id="KW-0472">Membrane</keyword>